<reference evidence="1 4" key="2">
    <citation type="submission" date="2019-12" db="EMBL/GenBank/DDBJ databases">
        <authorList>
            <person name="Zhang Y.-J."/>
        </authorList>
    </citation>
    <scope>NUCLEOTIDE SEQUENCE [LARGE SCALE GENOMIC DNA]</scope>
    <source>
        <strain evidence="1 4">H18S-6</strain>
    </source>
</reference>
<name>A0A5R8ZQ58_9RHOB</name>
<evidence type="ECO:0000313" key="3">
    <source>
        <dbReference type="Proteomes" id="UP000305041"/>
    </source>
</evidence>
<evidence type="ECO:0000313" key="1">
    <source>
        <dbReference type="EMBL" id="KAE9629700.1"/>
    </source>
</evidence>
<dbReference type="SUPFAM" id="SSF54909">
    <property type="entry name" value="Dimeric alpha+beta barrel"/>
    <property type="match status" value="1"/>
</dbReference>
<dbReference type="RefSeq" id="WP_138161741.1">
    <property type="nucleotide sequence ID" value="NZ_VAUA01000002.1"/>
</dbReference>
<evidence type="ECO:0000313" key="2">
    <source>
        <dbReference type="EMBL" id="TLP67713.1"/>
    </source>
</evidence>
<gene>
    <name evidence="2" type="ORF">FEE96_04040</name>
    <name evidence="1" type="ORF">GP644_11860</name>
</gene>
<proteinExistence type="predicted"/>
<dbReference type="InterPro" id="IPR011008">
    <property type="entry name" value="Dimeric_a/b-barrel"/>
</dbReference>
<comment type="caution">
    <text evidence="1">The sequence shown here is derived from an EMBL/GenBank/DDBJ whole genome shotgun (WGS) entry which is preliminary data.</text>
</comment>
<evidence type="ECO:0008006" key="5">
    <source>
        <dbReference type="Google" id="ProtNLM"/>
    </source>
</evidence>
<keyword evidence="3" id="KW-1185">Reference proteome</keyword>
<dbReference type="EMBL" id="WSFO01000006">
    <property type="protein sequence ID" value="KAE9629700.1"/>
    <property type="molecule type" value="Genomic_DNA"/>
</dbReference>
<dbReference type="OrthoDB" id="1453400at2"/>
<protein>
    <recommendedName>
        <fullName evidence="5">ABM domain-containing protein</fullName>
    </recommendedName>
</protein>
<dbReference type="AlphaFoldDB" id="A0A5R8ZQ58"/>
<sequence length="102" mass="11289">MKNVVAEIVTFALIDGITNESFVEISKGTEAFCRAQPGFVHRQLSRGEDGRWTDYVVWETMENAKSAAAAFMADGCTAELMKSIVPDSANMRHEDVLWDMAA</sequence>
<dbReference type="Proteomes" id="UP000305041">
    <property type="component" value="Unassembled WGS sequence"/>
</dbReference>
<organism evidence="1 4">
    <name type="scientific">Parasedimentitalea maritima</name>
    <dbReference type="NCBI Taxonomy" id="2578117"/>
    <lineage>
        <taxon>Bacteria</taxon>
        <taxon>Pseudomonadati</taxon>
        <taxon>Pseudomonadota</taxon>
        <taxon>Alphaproteobacteria</taxon>
        <taxon>Rhodobacterales</taxon>
        <taxon>Paracoccaceae</taxon>
        <taxon>Parasedimentitalea</taxon>
    </lineage>
</organism>
<accession>A0A6A4RA83</accession>
<dbReference type="Gene3D" id="3.30.70.100">
    <property type="match status" value="1"/>
</dbReference>
<reference evidence="2 3" key="1">
    <citation type="submission" date="2019-05" db="EMBL/GenBank/DDBJ databases">
        <title>Draft genome sequence of Pelagicola sp. DSW4-44.</title>
        <authorList>
            <person name="Oh J."/>
        </authorList>
    </citation>
    <scope>NUCLEOTIDE SEQUENCE [LARGE SCALE GENOMIC DNA]</scope>
    <source>
        <strain evidence="2 3">DSW4-44</strain>
    </source>
</reference>
<dbReference type="EMBL" id="VAUA01000002">
    <property type="protein sequence ID" value="TLP67713.1"/>
    <property type="molecule type" value="Genomic_DNA"/>
</dbReference>
<dbReference type="Proteomes" id="UP000441586">
    <property type="component" value="Unassembled WGS sequence"/>
</dbReference>
<evidence type="ECO:0000313" key="4">
    <source>
        <dbReference type="Proteomes" id="UP000441586"/>
    </source>
</evidence>
<accession>A0A5R8ZQ58</accession>